<feature type="region of interest" description="Disordered" evidence="4">
    <location>
        <begin position="1"/>
        <end position="28"/>
    </location>
</feature>
<dbReference type="InterPro" id="IPR036390">
    <property type="entry name" value="WH_DNA-bd_sf"/>
</dbReference>
<protein>
    <submittedName>
        <fullName evidence="6">Transcriptional regulator, HxlR family</fullName>
    </submittedName>
</protein>
<dbReference type="AlphaFoldDB" id="A0A1X7D4F8"/>
<dbReference type="Pfam" id="PF01638">
    <property type="entry name" value="HxlR"/>
    <property type="match status" value="1"/>
</dbReference>
<reference evidence="7" key="1">
    <citation type="submission" date="2017-04" db="EMBL/GenBank/DDBJ databases">
        <authorList>
            <person name="Varghese N."/>
            <person name="Submissions S."/>
        </authorList>
    </citation>
    <scope>NUCLEOTIDE SEQUENCE [LARGE SCALE GENOMIC DNA]</scope>
    <source>
        <strain evidence="7">Ballard 720</strain>
    </source>
</reference>
<dbReference type="STRING" id="28094.SAMN06295900_102364"/>
<dbReference type="Proteomes" id="UP000192911">
    <property type="component" value="Unassembled WGS sequence"/>
</dbReference>
<evidence type="ECO:0000256" key="4">
    <source>
        <dbReference type="SAM" id="MobiDB-lite"/>
    </source>
</evidence>
<sequence>MRHQVTKSRPSTRGEAKDDKARDVCGPAADAADPCPVRDVLDRVGSKWSPLLLLCLTERSQRFNALRQAVPEISKRMLTQTLRSLERDGLVTRHVFATKPPSVEYRLSPLGRSFLSPLGALIEWAGEHHTEIRVARQQFDGVGV</sequence>
<keyword evidence="2" id="KW-0238">DNA-binding</keyword>
<dbReference type="RefSeq" id="WP_338114528.1">
    <property type="nucleotide sequence ID" value="NZ_QLKX01000006.1"/>
</dbReference>
<evidence type="ECO:0000313" key="7">
    <source>
        <dbReference type="Proteomes" id="UP000192911"/>
    </source>
</evidence>
<dbReference type="SUPFAM" id="SSF46785">
    <property type="entry name" value="Winged helix' DNA-binding domain"/>
    <property type="match status" value="1"/>
</dbReference>
<dbReference type="InterPro" id="IPR036388">
    <property type="entry name" value="WH-like_DNA-bd_sf"/>
</dbReference>
<feature type="domain" description="HTH hxlR-type" evidence="5">
    <location>
        <begin position="35"/>
        <end position="133"/>
    </location>
</feature>
<dbReference type="GO" id="GO:0003677">
    <property type="term" value="F:DNA binding"/>
    <property type="evidence" value="ECO:0007669"/>
    <property type="project" value="UniProtKB-KW"/>
</dbReference>
<dbReference type="PANTHER" id="PTHR33204">
    <property type="entry name" value="TRANSCRIPTIONAL REGULATOR, MARR FAMILY"/>
    <property type="match status" value="1"/>
</dbReference>
<evidence type="ECO:0000259" key="5">
    <source>
        <dbReference type="PROSITE" id="PS51118"/>
    </source>
</evidence>
<dbReference type="PROSITE" id="PS51118">
    <property type="entry name" value="HTH_HXLR"/>
    <property type="match status" value="1"/>
</dbReference>
<feature type="compositionally biased region" description="Basic and acidic residues" evidence="4">
    <location>
        <begin position="12"/>
        <end position="23"/>
    </location>
</feature>
<evidence type="ECO:0000256" key="2">
    <source>
        <dbReference type="ARBA" id="ARBA00023125"/>
    </source>
</evidence>
<evidence type="ECO:0000313" key="6">
    <source>
        <dbReference type="EMBL" id="SMF08478.1"/>
    </source>
</evidence>
<evidence type="ECO:0000256" key="1">
    <source>
        <dbReference type="ARBA" id="ARBA00023015"/>
    </source>
</evidence>
<keyword evidence="7" id="KW-1185">Reference proteome</keyword>
<organism evidence="6 7">
    <name type="scientific">Trinickia caryophylli</name>
    <name type="common">Paraburkholderia caryophylli</name>
    <dbReference type="NCBI Taxonomy" id="28094"/>
    <lineage>
        <taxon>Bacteria</taxon>
        <taxon>Pseudomonadati</taxon>
        <taxon>Pseudomonadota</taxon>
        <taxon>Betaproteobacteria</taxon>
        <taxon>Burkholderiales</taxon>
        <taxon>Burkholderiaceae</taxon>
        <taxon>Trinickia</taxon>
    </lineage>
</organism>
<dbReference type="PANTHER" id="PTHR33204:SF39">
    <property type="entry name" value="TRANSCRIPTIONAL REGULATORY PROTEIN"/>
    <property type="match status" value="1"/>
</dbReference>
<name>A0A1X7D4F8_TRICW</name>
<keyword evidence="3" id="KW-0804">Transcription</keyword>
<dbReference type="EMBL" id="FXAH01000002">
    <property type="protein sequence ID" value="SMF08478.1"/>
    <property type="molecule type" value="Genomic_DNA"/>
</dbReference>
<dbReference type="InterPro" id="IPR002577">
    <property type="entry name" value="HTH_HxlR"/>
</dbReference>
<keyword evidence="1" id="KW-0805">Transcription regulation</keyword>
<dbReference type="Gene3D" id="1.10.10.10">
    <property type="entry name" value="Winged helix-like DNA-binding domain superfamily/Winged helix DNA-binding domain"/>
    <property type="match status" value="1"/>
</dbReference>
<evidence type="ECO:0000256" key="3">
    <source>
        <dbReference type="ARBA" id="ARBA00023163"/>
    </source>
</evidence>
<proteinExistence type="predicted"/>
<accession>A0A1X7D4F8</accession>
<gene>
    <name evidence="6" type="ORF">SAMN06295900_102364</name>
</gene>